<sequence>MELIAPDEAAMYGHSSSHSSSLIDKDGEAKVFFQLVEGNLTLLCPLKKICIAESLKNGRPFSTSVPDTKYSDWVFSHSISIAVKIVWVQSKFLLTAILVTTMASSRRKCTLLRSLPEKVMGSS</sequence>
<evidence type="ECO:0000313" key="2">
    <source>
        <dbReference type="Proteomes" id="UP001604277"/>
    </source>
</evidence>
<accession>A0ABD1VQX3</accession>
<organism evidence="1 2">
    <name type="scientific">Forsythia ovata</name>
    <dbReference type="NCBI Taxonomy" id="205694"/>
    <lineage>
        <taxon>Eukaryota</taxon>
        <taxon>Viridiplantae</taxon>
        <taxon>Streptophyta</taxon>
        <taxon>Embryophyta</taxon>
        <taxon>Tracheophyta</taxon>
        <taxon>Spermatophyta</taxon>
        <taxon>Magnoliopsida</taxon>
        <taxon>eudicotyledons</taxon>
        <taxon>Gunneridae</taxon>
        <taxon>Pentapetalae</taxon>
        <taxon>asterids</taxon>
        <taxon>lamiids</taxon>
        <taxon>Lamiales</taxon>
        <taxon>Oleaceae</taxon>
        <taxon>Forsythieae</taxon>
        <taxon>Forsythia</taxon>
    </lineage>
</organism>
<gene>
    <name evidence="1" type="ORF">Fot_20404</name>
</gene>
<dbReference type="EMBL" id="JBFOLJ010000005">
    <property type="protein sequence ID" value="KAL2539013.1"/>
    <property type="molecule type" value="Genomic_DNA"/>
</dbReference>
<proteinExistence type="predicted"/>
<comment type="caution">
    <text evidence="1">The sequence shown here is derived from an EMBL/GenBank/DDBJ whole genome shotgun (WGS) entry which is preliminary data.</text>
</comment>
<name>A0ABD1VQX3_9LAMI</name>
<reference evidence="2" key="1">
    <citation type="submission" date="2024-07" db="EMBL/GenBank/DDBJ databases">
        <title>Two chromosome-level genome assemblies of Korean endemic species Abeliophyllum distichum and Forsythia ovata (Oleaceae).</title>
        <authorList>
            <person name="Jang H."/>
        </authorList>
    </citation>
    <scope>NUCLEOTIDE SEQUENCE [LARGE SCALE GENOMIC DNA]</scope>
</reference>
<dbReference type="AlphaFoldDB" id="A0ABD1VQX3"/>
<dbReference type="Proteomes" id="UP001604277">
    <property type="component" value="Unassembled WGS sequence"/>
</dbReference>
<keyword evidence="2" id="KW-1185">Reference proteome</keyword>
<evidence type="ECO:0000313" key="1">
    <source>
        <dbReference type="EMBL" id="KAL2539013.1"/>
    </source>
</evidence>
<protein>
    <submittedName>
        <fullName evidence="1">Uncharacterized protein</fullName>
    </submittedName>
</protein>